<organism evidence="2 3">
    <name type="scientific">Phialophora macrospora</name>
    <dbReference type="NCBI Taxonomy" id="1851006"/>
    <lineage>
        <taxon>Eukaryota</taxon>
        <taxon>Fungi</taxon>
        <taxon>Dikarya</taxon>
        <taxon>Ascomycota</taxon>
        <taxon>Pezizomycotina</taxon>
        <taxon>Eurotiomycetes</taxon>
        <taxon>Chaetothyriomycetidae</taxon>
        <taxon>Chaetothyriales</taxon>
        <taxon>Herpotrichiellaceae</taxon>
        <taxon>Phialophora</taxon>
    </lineage>
</organism>
<keyword evidence="1" id="KW-0472">Membrane</keyword>
<gene>
    <name evidence="2" type="ORF">PV04_04017</name>
</gene>
<evidence type="ECO:0000313" key="2">
    <source>
        <dbReference type="EMBL" id="KIW68047.1"/>
    </source>
</evidence>
<reference evidence="2 3" key="1">
    <citation type="submission" date="2015-01" db="EMBL/GenBank/DDBJ databases">
        <title>The Genome Sequence of Capronia semiimmersa CBS27337.</title>
        <authorList>
            <consortium name="The Broad Institute Genomics Platform"/>
            <person name="Cuomo C."/>
            <person name="de Hoog S."/>
            <person name="Gorbushina A."/>
            <person name="Stielow B."/>
            <person name="Teixiera M."/>
            <person name="Abouelleil A."/>
            <person name="Chapman S.B."/>
            <person name="Priest M."/>
            <person name="Young S.K."/>
            <person name="Wortman J."/>
            <person name="Nusbaum C."/>
            <person name="Birren B."/>
        </authorList>
    </citation>
    <scope>NUCLEOTIDE SEQUENCE [LARGE SCALE GENOMIC DNA]</scope>
    <source>
        <strain evidence="2 3">CBS 27337</strain>
    </source>
</reference>
<proteinExistence type="predicted"/>
<dbReference type="HOGENOM" id="CLU_1434275_0_0_1"/>
<evidence type="ECO:0000313" key="3">
    <source>
        <dbReference type="Proteomes" id="UP000054266"/>
    </source>
</evidence>
<dbReference type="EMBL" id="KN846958">
    <property type="protein sequence ID" value="KIW68047.1"/>
    <property type="molecule type" value="Genomic_DNA"/>
</dbReference>
<dbReference type="AlphaFoldDB" id="A0A0D2E155"/>
<protein>
    <submittedName>
        <fullName evidence="2">Uncharacterized protein</fullName>
    </submittedName>
</protein>
<feature type="transmembrane region" description="Helical" evidence="1">
    <location>
        <begin position="95"/>
        <end position="117"/>
    </location>
</feature>
<keyword evidence="3" id="KW-1185">Reference proteome</keyword>
<dbReference type="Proteomes" id="UP000054266">
    <property type="component" value="Unassembled WGS sequence"/>
</dbReference>
<keyword evidence="1" id="KW-1133">Transmembrane helix</keyword>
<evidence type="ECO:0000256" key="1">
    <source>
        <dbReference type="SAM" id="Phobius"/>
    </source>
</evidence>
<feature type="transmembrane region" description="Helical" evidence="1">
    <location>
        <begin position="123"/>
        <end position="143"/>
    </location>
</feature>
<keyword evidence="1" id="KW-0812">Transmembrane</keyword>
<accession>A0A0D2E155</accession>
<name>A0A0D2E155_9EURO</name>
<sequence>MYHDESHFEVEETTCPAELAEGNALEPRPGILAIPTCLPFKILGNPVQRRSPWTQPRCISSVTRPEDWNPYDEQAPKEFQKLLFRPLPGLGMDYIGLYLPIAANLSIVGGLSGWQIGKSTLVQRVWIIMWSVFGFVLNSNMALKTVADILAPKLNWHFDTNDWRDRAGRWILRKILNGGPELEKETLEG</sequence>